<dbReference type="Proteomes" id="UP001060085">
    <property type="component" value="Linkage Group LG07"/>
</dbReference>
<protein>
    <submittedName>
        <fullName evidence="1">Uncharacterized protein</fullName>
    </submittedName>
</protein>
<evidence type="ECO:0000313" key="2">
    <source>
        <dbReference type="Proteomes" id="UP001060085"/>
    </source>
</evidence>
<reference evidence="2" key="1">
    <citation type="journal article" date="2023" name="Nat. Plants">
        <title>Single-cell RNA sequencing provides a high-resolution roadmap for understanding the multicellular compartmentation of specialized metabolism.</title>
        <authorList>
            <person name="Sun S."/>
            <person name="Shen X."/>
            <person name="Li Y."/>
            <person name="Li Y."/>
            <person name="Wang S."/>
            <person name="Li R."/>
            <person name="Zhang H."/>
            <person name="Shen G."/>
            <person name="Guo B."/>
            <person name="Wei J."/>
            <person name="Xu J."/>
            <person name="St-Pierre B."/>
            <person name="Chen S."/>
            <person name="Sun C."/>
        </authorList>
    </citation>
    <scope>NUCLEOTIDE SEQUENCE [LARGE SCALE GENOMIC DNA]</scope>
</reference>
<sequence>MKAKEEGIGKGLYISFEDTSLSLYLNPFLLYHEFSFKNLKLFLELYATFVIFVGNIMEFMWLLFCGKKMNSSSKEILDELISILYCKEERGDLSPLKKMGHQNHALRFGEVKKMEYFKYIHLRIMMLLQSSTICLKRND</sequence>
<proteinExistence type="predicted"/>
<gene>
    <name evidence="1" type="ORF">M9H77_30200</name>
</gene>
<keyword evidence="2" id="KW-1185">Reference proteome</keyword>
<organism evidence="1 2">
    <name type="scientific">Catharanthus roseus</name>
    <name type="common">Madagascar periwinkle</name>
    <name type="synonym">Vinca rosea</name>
    <dbReference type="NCBI Taxonomy" id="4058"/>
    <lineage>
        <taxon>Eukaryota</taxon>
        <taxon>Viridiplantae</taxon>
        <taxon>Streptophyta</taxon>
        <taxon>Embryophyta</taxon>
        <taxon>Tracheophyta</taxon>
        <taxon>Spermatophyta</taxon>
        <taxon>Magnoliopsida</taxon>
        <taxon>eudicotyledons</taxon>
        <taxon>Gunneridae</taxon>
        <taxon>Pentapetalae</taxon>
        <taxon>asterids</taxon>
        <taxon>lamiids</taxon>
        <taxon>Gentianales</taxon>
        <taxon>Apocynaceae</taxon>
        <taxon>Rauvolfioideae</taxon>
        <taxon>Vinceae</taxon>
        <taxon>Catharanthinae</taxon>
        <taxon>Catharanthus</taxon>
    </lineage>
</organism>
<evidence type="ECO:0000313" key="1">
    <source>
        <dbReference type="EMBL" id="KAI5653013.1"/>
    </source>
</evidence>
<accession>A0ACB9ZYU8</accession>
<comment type="caution">
    <text evidence="1">The sequence shown here is derived from an EMBL/GenBank/DDBJ whole genome shotgun (WGS) entry which is preliminary data.</text>
</comment>
<name>A0ACB9ZYU8_CATRO</name>
<dbReference type="EMBL" id="CM044707">
    <property type="protein sequence ID" value="KAI5653013.1"/>
    <property type="molecule type" value="Genomic_DNA"/>
</dbReference>